<organism evidence="1 2">
    <name type="scientific">Pseudomonas fluorescens</name>
    <dbReference type="NCBI Taxonomy" id="294"/>
    <lineage>
        <taxon>Bacteria</taxon>
        <taxon>Pseudomonadati</taxon>
        <taxon>Pseudomonadota</taxon>
        <taxon>Gammaproteobacteria</taxon>
        <taxon>Pseudomonadales</taxon>
        <taxon>Pseudomonadaceae</taxon>
        <taxon>Pseudomonas</taxon>
    </lineage>
</organism>
<protein>
    <submittedName>
        <fullName evidence="1">Uncharacterized protein</fullName>
    </submittedName>
</protein>
<gene>
    <name evidence="1" type="ORF">PS862_04129</name>
</gene>
<evidence type="ECO:0000313" key="2">
    <source>
        <dbReference type="Proteomes" id="UP000385207"/>
    </source>
</evidence>
<evidence type="ECO:0000313" key="1">
    <source>
        <dbReference type="EMBL" id="VVP26416.1"/>
    </source>
</evidence>
<reference evidence="1 2" key="1">
    <citation type="submission" date="2019-09" db="EMBL/GenBank/DDBJ databases">
        <authorList>
            <person name="Chandra G."/>
            <person name="Truman W A."/>
        </authorList>
    </citation>
    <scope>NUCLEOTIDE SEQUENCE [LARGE SCALE GENOMIC DNA]</scope>
    <source>
        <strain evidence="1">PS862</strain>
    </source>
</reference>
<proteinExistence type="predicted"/>
<name>A0A5E7MNR1_PSEFL</name>
<dbReference type="AlphaFoldDB" id="A0A5E7MNR1"/>
<dbReference type="EMBL" id="CABVII010000019">
    <property type="protein sequence ID" value="VVP26416.1"/>
    <property type="molecule type" value="Genomic_DNA"/>
</dbReference>
<sequence>MAKRYELPDAAWELVADLFIEPGTVVAQGQMIA</sequence>
<accession>A0A5E7MNR1</accession>
<dbReference type="Proteomes" id="UP000385207">
    <property type="component" value="Unassembled WGS sequence"/>
</dbReference>